<evidence type="ECO:0000313" key="3">
    <source>
        <dbReference type="Proteomes" id="UP001362999"/>
    </source>
</evidence>
<keyword evidence="1" id="KW-1133">Transmembrane helix</keyword>
<reference evidence="2 3" key="1">
    <citation type="journal article" date="2024" name="J Genomics">
        <title>Draft genome sequencing and assembly of Favolaschia claudopus CIRM-BRFM 2984 isolated from oak limbs.</title>
        <authorList>
            <person name="Navarro D."/>
            <person name="Drula E."/>
            <person name="Chaduli D."/>
            <person name="Cazenave R."/>
            <person name="Ahrendt S."/>
            <person name="Wang J."/>
            <person name="Lipzen A."/>
            <person name="Daum C."/>
            <person name="Barry K."/>
            <person name="Grigoriev I.V."/>
            <person name="Favel A."/>
            <person name="Rosso M.N."/>
            <person name="Martin F."/>
        </authorList>
    </citation>
    <scope>NUCLEOTIDE SEQUENCE [LARGE SCALE GENOMIC DNA]</scope>
    <source>
        <strain evidence="2 3">CIRM-BRFM 2984</strain>
    </source>
</reference>
<organism evidence="2 3">
    <name type="scientific">Favolaschia claudopus</name>
    <dbReference type="NCBI Taxonomy" id="2862362"/>
    <lineage>
        <taxon>Eukaryota</taxon>
        <taxon>Fungi</taxon>
        <taxon>Dikarya</taxon>
        <taxon>Basidiomycota</taxon>
        <taxon>Agaricomycotina</taxon>
        <taxon>Agaricomycetes</taxon>
        <taxon>Agaricomycetidae</taxon>
        <taxon>Agaricales</taxon>
        <taxon>Marasmiineae</taxon>
        <taxon>Mycenaceae</taxon>
        <taxon>Favolaschia</taxon>
    </lineage>
</organism>
<dbReference type="Proteomes" id="UP001362999">
    <property type="component" value="Unassembled WGS sequence"/>
</dbReference>
<sequence>MYIYIAWTPPQLSRLGYFSNAQSRRDPATRPIQFPTKRSARCLVSPRFSSGFLRVFVAPFSSWHFYILLPSFSKTNRNLTNSKIKVTSPLVHSSATPSDPEPYPTNTGTDRRFLLLPSSSSAVYLVSGSVPFLYLSQVYLSVYSWSPRR</sequence>
<protein>
    <submittedName>
        <fullName evidence="2">Uncharacterized protein</fullName>
    </submittedName>
</protein>
<feature type="transmembrane region" description="Helical" evidence="1">
    <location>
        <begin position="122"/>
        <end position="145"/>
    </location>
</feature>
<comment type="caution">
    <text evidence="2">The sequence shown here is derived from an EMBL/GenBank/DDBJ whole genome shotgun (WGS) entry which is preliminary data.</text>
</comment>
<evidence type="ECO:0000313" key="2">
    <source>
        <dbReference type="EMBL" id="KAK7026225.1"/>
    </source>
</evidence>
<dbReference type="AlphaFoldDB" id="A0AAW0BHH3"/>
<keyword evidence="1" id="KW-0472">Membrane</keyword>
<accession>A0AAW0BHH3</accession>
<dbReference type="EMBL" id="JAWWNJ010000032">
    <property type="protein sequence ID" value="KAK7026225.1"/>
    <property type="molecule type" value="Genomic_DNA"/>
</dbReference>
<gene>
    <name evidence="2" type="ORF">R3P38DRAFT_1034331</name>
</gene>
<proteinExistence type="predicted"/>
<evidence type="ECO:0000256" key="1">
    <source>
        <dbReference type="SAM" id="Phobius"/>
    </source>
</evidence>
<name>A0AAW0BHH3_9AGAR</name>
<keyword evidence="1" id="KW-0812">Transmembrane</keyword>
<keyword evidence="3" id="KW-1185">Reference proteome</keyword>
<feature type="transmembrane region" description="Helical" evidence="1">
    <location>
        <begin position="51"/>
        <end position="69"/>
    </location>
</feature>